<sequence>IRSAPSGPGPSAPAWASTQAAADWEAQQAGIQRTWQDERDRLDREATAEQNRLAEEAVTKRNRLGVLSDLIQGFLSAQTQSRADLARLENPFRFAAVAGGIMPFGVTPHEGLRTQLQQFASASAPQLAQDAGMAQIDAAIAGLQGAQQPPQAPPMFGMAEGGVIEMRKGSDGSYEMAPSPYKAYLVGEGRHGEGITAGTAEVIIPTSRGITVIPLAGGMQAGGTIGFPFEPIKYDVETMMPALATSGIFGSLGLGGIPTRTGFTAGGESVTGNFGALSRLGIQPRFVRDLESGKIFRTEGGTRQWVSNPQAMAGINPADIMAGLPSEIARFAPTLGTPLSTLPQQQIPTTQPSAFTRRPVPIIEPTTGTLLPAPFMVASQLNKLLLTNPNAFNLLLSAYDAAGEPAMSVLSTMQAALPTGRERGIIGMR</sequence>
<evidence type="ECO:0000256" key="1">
    <source>
        <dbReference type="SAM" id="MobiDB-lite"/>
    </source>
</evidence>
<dbReference type="EMBL" id="LAZR01044685">
    <property type="protein sequence ID" value="KKL04056.1"/>
    <property type="molecule type" value="Genomic_DNA"/>
</dbReference>
<feature type="non-terminal residue" evidence="2">
    <location>
        <position position="1"/>
    </location>
</feature>
<evidence type="ECO:0000313" key="2">
    <source>
        <dbReference type="EMBL" id="KKL04056.1"/>
    </source>
</evidence>
<dbReference type="AlphaFoldDB" id="A0A0F9CED1"/>
<feature type="region of interest" description="Disordered" evidence="1">
    <location>
        <begin position="1"/>
        <end position="38"/>
    </location>
</feature>
<organism evidence="2">
    <name type="scientific">marine sediment metagenome</name>
    <dbReference type="NCBI Taxonomy" id="412755"/>
    <lineage>
        <taxon>unclassified sequences</taxon>
        <taxon>metagenomes</taxon>
        <taxon>ecological metagenomes</taxon>
    </lineage>
</organism>
<gene>
    <name evidence="2" type="ORF">LCGC14_2619890</name>
</gene>
<comment type="caution">
    <text evidence="2">The sequence shown here is derived from an EMBL/GenBank/DDBJ whole genome shotgun (WGS) entry which is preliminary data.</text>
</comment>
<accession>A0A0F9CED1</accession>
<feature type="compositionally biased region" description="Low complexity" evidence="1">
    <location>
        <begin position="12"/>
        <end position="27"/>
    </location>
</feature>
<name>A0A0F9CED1_9ZZZZ</name>
<reference evidence="2" key="1">
    <citation type="journal article" date="2015" name="Nature">
        <title>Complex archaea that bridge the gap between prokaryotes and eukaryotes.</title>
        <authorList>
            <person name="Spang A."/>
            <person name="Saw J.H."/>
            <person name="Jorgensen S.L."/>
            <person name="Zaremba-Niedzwiedzka K."/>
            <person name="Martijn J."/>
            <person name="Lind A.E."/>
            <person name="van Eijk R."/>
            <person name="Schleper C."/>
            <person name="Guy L."/>
            <person name="Ettema T.J."/>
        </authorList>
    </citation>
    <scope>NUCLEOTIDE SEQUENCE</scope>
</reference>
<protein>
    <submittedName>
        <fullName evidence="2">Uncharacterized protein</fullName>
    </submittedName>
</protein>
<proteinExistence type="predicted"/>